<keyword evidence="2" id="KW-1185">Reference proteome</keyword>
<evidence type="ECO:0000313" key="2">
    <source>
        <dbReference type="Proteomes" id="UP001157440"/>
    </source>
</evidence>
<dbReference type="AlphaFoldDB" id="A0AA37WSW9"/>
<evidence type="ECO:0000313" key="1">
    <source>
        <dbReference type="EMBL" id="GLS72385.1"/>
    </source>
</evidence>
<sequence>MSRQLLNVAADGIDDQARDTADRADIHRIRSTFSLNRVGKLVYRLAAEETEYTTAANVPAPLPKITRSAIRDQMSIRAPISTARSAGMRK</sequence>
<protein>
    <submittedName>
        <fullName evidence="1">Uncharacterized protein</fullName>
    </submittedName>
</protein>
<accession>A0AA37WSW9</accession>
<comment type="caution">
    <text evidence="1">The sequence shown here is derived from an EMBL/GenBank/DDBJ whole genome shotgun (WGS) entry which is preliminary data.</text>
</comment>
<organism evidence="1 2">
    <name type="scientific">Methylobacterium tardum</name>
    <dbReference type="NCBI Taxonomy" id="374432"/>
    <lineage>
        <taxon>Bacteria</taxon>
        <taxon>Pseudomonadati</taxon>
        <taxon>Pseudomonadota</taxon>
        <taxon>Alphaproteobacteria</taxon>
        <taxon>Hyphomicrobiales</taxon>
        <taxon>Methylobacteriaceae</taxon>
        <taxon>Methylobacterium</taxon>
    </lineage>
</organism>
<name>A0AA37WSW9_9HYPH</name>
<reference evidence="2" key="1">
    <citation type="journal article" date="2019" name="Int. J. Syst. Evol. Microbiol.">
        <title>The Global Catalogue of Microorganisms (GCM) 10K type strain sequencing project: providing services to taxonomists for standard genome sequencing and annotation.</title>
        <authorList>
            <consortium name="The Broad Institute Genomics Platform"/>
            <consortium name="The Broad Institute Genome Sequencing Center for Infectious Disease"/>
            <person name="Wu L."/>
            <person name="Ma J."/>
        </authorList>
    </citation>
    <scope>NUCLEOTIDE SEQUENCE [LARGE SCALE GENOMIC DNA]</scope>
    <source>
        <strain evidence="2">NBRC 103632</strain>
    </source>
</reference>
<proteinExistence type="predicted"/>
<gene>
    <name evidence="1" type="ORF">GCM10007890_44000</name>
</gene>
<dbReference type="EMBL" id="BSPL01000023">
    <property type="protein sequence ID" value="GLS72385.1"/>
    <property type="molecule type" value="Genomic_DNA"/>
</dbReference>
<dbReference type="Proteomes" id="UP001157440">
    <property type="component" value="Unassembled WGS sequence"/>
</dbReference>